<accession>A0A183V9K5</accession>
<evidence type="ECO:0000256" key="2">
    <source>
        <dbReference type="ARBA" id="ARBA00007306"/>
    </source>
</evidence>
<dbReference type="InterPro" id="IPR031120">
    <property type="entry name" value="HIR1-like"/>
</dbReference>
<dbReference type="SUPFAM" id="SSF50978">
    <property type="entry name" value="WD40 repeat-like"/>
    <property type="match status" value="1"/>
</dbReference>
<dbReference type="GO" id="GO:0006351">
    <property type="term" value="P:DNA-templated transcription"/>
    <property type="evidence" value="ECO:0007669"/>
    <property type="project" value="InterPro"/>
</dbReference>
<sequence length="588" mass="65294">MEPSGQDRSELPSKNISEVQGTEQKEMRTKGGKRRIQPIFMASLTAPEEESPPAQANSSPREESMIGPSVSAAASFTSNEVSLPSSLPQKECAQKLTTEVDAMEVDEEPEEPQPTTSNMESLQQLRTVTTLRPIPQQERVHVLMNEGRSILVSLPRQTRSLSVIIPKSVLCSVDKVEVQNECQVSRGATITKVIAFDGDKTQWCALLEPVVCAVAANSILTVLGCFDRSVYIYSTSYGRLRTMLTVDSTPASIRVLESYFSVCSSHGYVYVWLVTRQSWSQLSCGMVTSVKVFYHGVHSATFVRKLFFFLDSEITLHRITADGMPVIGMSTNKTFVFSTDLHCWQRIGEASDVMPRISGPLSSLITASNAQTSLSALTQFSKGNPLSADVAMRRSASMAILERCICNARTLHSRDEYRYYLLAYVRRLVQDGVWPKLKELLCSLCVEDEYVCSIRRDVLLREVTDELKSKAECHEILSEISSRFGVDNRLKKTLVKRSVAASMLVRARLLLFGKARELADATERELVVPTEVSRARLCEIIFDETLKELACIRHCCLLAVNQEYVNDDGYISISPGSEIAVIPPLSGG</sequence>
<evidence type="ECO:0000256" key="3">
    <source>
        <dbReference type="ARBA" id="ARBA00022574"/>
    </source>
</evidence>
<evidence type="ECO:0000313" key="9">
    <source>
        <dbReference type="EMBL" id="VDM48746.1"/>
    </source>
</evidence>
<dbReference type="InterPro" id="IPR003749">
    <property type="entry name" value="ThiS/MoaD-like"/>
</dbReference>
<organism evidence="10 11">
    <name type="scientific">Toxocara canis</name>
    <name type="common">Canine roundworm</name>
    <dbReference type="NCBI Taxonomy" id="6265"/>
    <lineage>
        <taxon>Eukaryota</taxon>
        <taxon>Metazoa</taxon>
        <taxon>Ecdysozoa</taxon>
        <taxon>Nematoda</taxon>
        <taxon>Chromadorea</taxon>
        <taxon>Rhabditida</taxon>
        <taxon>Spirurina</taxon>
        <taxon>Ascaridomorpha</taxon>
        <taxon>Ascaridoidea</taxon>
        <taxon>Toxocaridae</taxon>
        <taxon>Toxocara</taxon>
    </lineage>
</organism>
<evidence type="ECO:0000313" key="11">
    <source>
        <dbReference type="WBParaSite" id="TCNE_0001742601-mRNA-1"/>
    </source>
</evidence>
<feature type="region of interest" description="Disordered" evidence="7">
    <location>
        <begin position="1"/>
        <end position="73"/>
    </location>
</feature>
<dbReference type="InterPro" id="IPR016155">
    <property type="entry name" value="Mopterin_synth/thiamin_S_b"/>
</dbReference>
<dbReference type="PANTHER" id="PTHR13831:SF0">
    <property type="entry name" value="PROTEIN HIRA"/>
    <property type="match status" value="1"/>
</dbReference>
<dbReference type="InterPro" id="IPR011494">
    <property type="entry name" value="HIRA-like_C"/>
</dbReference>
<reference evidence="11" key="1">
    <citation type="submission" date="2016-06" db="UniProtKB">
        <authorList>
            <consortium name="WormBaseParasite"/>
        </authorList>
    </citation>
    <scope>IDENTIFICATION</scope>
</reference>
<evidence type="ECO:0000256" key="7">
    <source>
        <dbReference type="SAM" id="MobiDB-lite"/>
    </source>
</evidence>
<dbReference type="GO" id="GO:0006355">
    <property type="term" value="P:regulation of DNA-templated transcription"/>
    <property type="evidence" value="ECO:0007669"/>
    <property type="project" value="InterPro"/>
</dbReference>
<evidence type="ECO:0000313" key="10">
    <source>
        <dbReference type="Proteomes" id="UP000050794"/>
    </source>
</evidence>
<keyword evidence="5" id="KW-0156">Chromatin regulator</keyword>
<keyword evidence="4" id="KW-0677">Repeat</keyword>
<feature type="compositionally biased region" description="Basic and acidic residues" evidence="7">
    <location>
        <begin position="1"/>
        <end position="11"/>
    </location>
</feature>
<dbReference type="InterPro" id="IPR036322">
    <property type="entry name" value="WD40_repeat_dom_sf"/>
</dbReference>
<evidence type="ECO:0000259" key="8">
    <source>
        <dbReference type="Pfam" id="PF07569"/>
    </source>
</evidence>
<keyword evidence="6" id="KW-0539">Nucleus</keyword>
<feature type="compositionally biased region" description="Polar residues" evidence="7">
    <location>
        <begin position="12"/>
        <end position="22"/>
    </location>
</feature>
<dbReference type="GO" id="GO:0031491">
    <property type="term" value="F:nucleosome binding"/>
    <property type="evidence" value="ECO:0007669"/>
    <property type="project" value="TreeGrafter"/>
</dbReference>
<comment type="similarity">
    <text evidence="2">Belongs to the WD repeat HIR1 family.</text>
</comment>
<dbReference type="Proteomes" id="UP000050794">
    <property type="component" value="Unassembled WGS sequence"/>
</dbReference>
<reference evidence="9 10" key="2">
    <citation type="submission" date="2018-11" db="EMBL/GenBank/DDBJ databases">
        <authorList>
            <consortium name="Pathogen Informatics"/>
        </authorList>
    </citation>
    <scope>NUCLEOTIDE SEQUENCE [LARGE SCALE GENOMIC DNA]</scope>
</reference>
<dbReference type="GO" id="GO:0000417">
    <property type="term" value="C:HIR complex"/>
    <property type="evidence" value="ECO:0007669"/>
    <property type="project" value="TreeGrafter"/>
</dbReference>
<protein>
    <submittedName>
        <fullName evidence="11">Hira domain-containing protein</fullName>
    </submittedName>
</protein>
<dbReference type="SUPFAM" id="SSF54285">
    <property type="entry name" value="MoaD/ThiS"/>
    <property type="match status" value="1"/>
</dbReference>
<feature type="domain" description="Protein HIRA-like C-terminal" evidence="8">
    <location>
        <begin position="241"/>
        <end position="444"/>
    </location>
</feature>
<evidence type="ECO:0000256" key="6">
    <source>
        <dbReference type="ARBA" id="ARBA00023242"/>
    </source>
</evidence>
<dbReference type="WBParaSite" id="TCNE_0001742601-mRNA-1">
    <property type="protein sequence ID" value="TCNE_0001742601-mRNA-1"/>
    <property type="gene ID" value="TCNE_0001742601"/>
</dbReference>
<dbReference type="GO" id="GO:0006338">
    <property type="term" value="P:chromatin remodeling"/>
    <property type="evidence" value="ECO:0007669"/>
    <property type="project" value="InterPro"/>
</dbReference>
<keyword evidence="3" id="KW-0853">WD repeat</keyword>
<dbReference type="Gene3D" id="3.10.20.30">
    <property type="match status" value="1"/>
</dbReference>
<dbReference type="CDD" id="cd00754">
    <property type="entry name" value="Ubl_MoaD"/>
    <property type="match status" value="1"/>
</dbReference>
<keyword evidence="10" id="KW-1185">Reference proteome</keyword>
<evidence type="ECO:0000256" key="1">
    <source>
        <dbReference type="ARBA" id="ARBA00004123"/>
    </source>
</evidence>
<evidence type="ECO:0000256" key="5">
    <source>
        <dbReference type="ARBA" id="ARBA00022853"/>
    </source>
</evidence>
<name>A0A183V9K5_TOXCA</name>
<dbReference type="AlphaFoldDB" id="A0A183V9K5"/>
<evidence type="ECO:0000256" key="4">
    <source>
        <dbReference type="ARBA" id="ARBA00022737"/>
    </source>
</evidence>
<dbReference type="Pfam" id="PF07569">
    <property type="entry name" value="Hira"/>
    <property type="match status" value="1"/>
</dbReference>
<dbReference type="Pfam" id="PF09453">
    <property type="entry name" value="HIRA_B"/>
    <property type="match status" value="1"/>
</dbReference>
<dbReference type="GO" id="GO:0000785">
    <property type="term" value="C:chromatin"/>
    <property type="evidence" value="ECO:0007669"/>
    <property type="project" value="TreeGrafter"/>
</dbReference>
<gene>
    <name evidence="9" type="ORF">TCNE_LOCUS17425</name>
</gene>
<proteinExistence type="inferred from homology"/>
<dbReference type="PANTHER" id="PTHR13831">
    <property type="entry name" value="MEMBER OF THE HIR1 FAMILY OF WD-REPEAT PROTEINS"/>
    <property type="match status" value="1"/>
</dbReference>
<dbReference type="Pfam" id="PF02597">
    <property type="entry name" value="ThiS"/>
    <property type="match status" value="1"/>
</dbReference>
<dbReference type="InterPro" id="IPR012675">
    <property type="entry name" value="Beta-grasp_dom_sf"/>
</dbReference>
<dbReference type="GO" id="GO:0005634">
    <property type="term" value="C:nucleus"/>
    <property type="evidence" value="ECO:0007669"/>
    <property type="project" value="UniProtKB-SubCell"/>
</dbReference>
<dbReference type="InterPro" id="IPR019015">
    <property type="entry name" value="HIRA_B_motif"/>
</dbReference>
<dbReference type="EMBL" id="UYWY01024428">
    <property type="protein sequence ID" value="VDM48746.1"/>
    <property type="molecule type" value="Genomic_DNA"/>
</dbReference>
<comment type="subcellular location">
    <subcellularLocation>
        <location evidence="1">Nucleus</location>
    </subcellularLocation>
</comment>